<keyword evidence="2" id="KW-1185">Reference proteome</keyword>
<protein>
    <submittedName>
        <fullName evidence="1">Uncharacterized protein</fullName>
    </submittedName>
</protein>
<dbReference type="EMBL" id="JBBPBM010000009">
    <property type="protein sequence ID" value="KAK8569287.1"/>
    <property type="molecule type" value="Genomic_DNA"/>
</dbReference>
<evidence type="ECO:0000313" key="1">
    <source>
        <dbReference type="EMBL" id="KAK8569287.1"/>
    </source>
</evidence>
<name>A0ABR2F2Z3_9ROSI</name>
<gene>
    <name evidence="1" type="ORF">V6N12_007817</name>
</gene>
<proteinExistence type="predicted"/>
<organism evidence="1 2">
    <name type="scientific">Hibiscus sabdariffa</name>
    <name type="common">roselle</name>
    <dbReference type="NCBI Taxonomy" id="183260"/>
    <lineage>
        <taxon>Eukaryota</taxon>
        <taxon>Viridiplantae</taxon>
        <taxon>Streptophyta</taxon>
        <taxon>Embryophyta</taxon>
        <taxon>Tracheophyta</taxon>
        <taxon>Spermatophyta</taxon>
        <taxon>Magnoliopsida</taxon>
        <taxon>eudicotyledons</taxon>
        <taxon>Gunneridae</taxon>
        <taxon>Pentapetalae</taxon>
        <taxon>rosids</taxon>
        <taxon>malvids</taxon>
        <taxon>Malvales</taxon>
        <taxon>Malvaceae</taxon>
        <taxon>Malvoideae</taxon>
        <taxon>Hibiscus</taxon>
    </lineage>
</organism>
<sequence length="92" mass="9976">MRPPNPPFPLTRLASPEMAPKAVKMTSTCSFEGSLEWSMEGDAKLGSMVRDVVNRFGEGDGGLGVIEGELRDVLGLQWRGSLMLGFAVGSYW</sequence>
<reference evidence="1 2" key="1">
    <citation type="journal article" date="2024" name="G3 (Bethesda)">
        <title>Genome assembly of Hibiscus sabdariffa L. provides insights into metabolisms of medicinal natural products.</title>
        <authorList>
            <person name="Kim T."/>
        </authorList>
    </citation>
    <scope>NUCLEOTIDE SEQUENCE [LARGE SCALE GENOMIC DNA]</scope>
    <source>
        <strain evidence="1">TK-2024</strain>
        <tissue evidence="1">Old leaves</tissue>
    </source>
</reference>
<dbReference type="Proteomes" id="UP001472677">
    <property type="component" value="Unassembled WGS sequence"/>
</dbReference>
<comment type="caution">
    <text evidence="1">The sequence shown here is derived from an EMBL/GenBank/DDBJ whole genome shotgun (WGS) entry which is preliminary data.</text>
</comment>
<accession>A0ABR2F2Z3</accession>
<evidence type="ECO:0000313" key="2">
    <source>
        <dbReference type="Proteomes" id="UP001472677"/>
    </source>
</evidence>